<evidence type="ECO:0000313" key="2">
    <source>
        <dbReference type="Proteomes" id="UP000037023"/>
    </source>
</evidence>
<dbReference type="PATRIC" id="fig|1938.6.peg.7668"/>
<reference evidence="1 2" key="1">
    <citation type="submission" date="2015-06" db="EMBL/GenBank/DDBJ databases">
        <authorList>
            <person name="Hoefler B.C."/>
            <person name="Straight P.D."/>
        </authorList>
    </citation>
    <scope>NUCLEOTIDE SEQUENCE [LARGE SCALE GENOMIC DNA]</scope>
    <source>
        <strain evidence="1 2">NRRL 3427</strain>
    </source>
</reference>
<dbReference type="EMBL" id="LGUP01000393">
    <property type="protein sequence ID" value="KOG10404.1"/>
    <property type="molecule type" value="Genomic_DNA"/>
</dbReference>
<dbReference type="OrthoDB" id="4266963at2"/>
<gene>
    <name evidence="1" type="ORF">ADK34_35525</name>
</gene>
<sequence>MATQTFSYYLVQNLPPGYRRELTWGPDPFFSQGTFTLSAHPVTDFRQTLYWLTFDDVSVGKKDIGSGDISNVQSYLWAKVRNSGLSGQGTVKSYTAYLTRTTA</sequence>
<dbReference type="AlphaFoldDB" id="A0A0L8JA49"/>
<protein>
    <submittedName>
        <fullName evidence="1">Uncharacterized protein</fullName>
    </submittedName>
</protein>
<name>A0A0L8JA49_STRVR</name>
<dbReference type="RefSeq" id="WP_033210916.1">
    <property type="nucleotide sequence ID" value="NZ_LGUP01000393.1"/>
</dbReference>
<dbReference type="Proteomes" id="UP000037023">
    <property type="component" value="Unassembled WGS sequence"/>
</dbReference>
<accession>A0A0L8JA49</accession>
<proteinExistence type="predicted"/>
<evidence type="ECO:0000313" key="1">
    <source>
        <dbReference type="EMBL" id="KOG10404.1"/>
    </source>
</evidence>
<organism evidence="1 2">
    <name type="scientific">Streptomyces viridochromogenes</name>
    <dbReference type="NCBI Taxonomy" id="1938"/>
    <lineage>
        <taxon>Bacteria</taxon>
        <taxon>Bacillati</taxon>
        <taxon>Actinomycetota</taxon>
        <taxon>Actinomycetes</taxon>
        <taxon>Kitasatosporales</taxon>
        <taxon>Streptomycetaceae</taxon>
        <taxon>Streptomyces</taxon>
    </lineage>
</organism>
<comment type="caution">
    <text evidence="1">The sequence shown here is derived from an EMBL/GenBank/DDBJ whole genome shotgun (WGS) entry which is preliminary data.</text>
</comment>